<accession>A0A0E9VCM7</accession>
<protein>
    <submittedName>
        <fullName evidence="1">Uncharacterized protein</fullName>
    </submittedName>
</protein>
<evidence type="ECO:0000313" key="1">
    <source>
        <dbReference type="EMBL" id="JAH75864.1"/>
    </source>
</evidence>
<organism evidence="1">
    <name type="scientific">Anguilla anguilla</name>
    <name type="common">European freshwater eel</name>
    <name type="synonym">Muraena anguilla</name>
    <dbReference type="NCBI Taxonomy" id="7936"/>
    <lineage>
        <taxon>Eukaryota</taxon>
        <taxon>Metazoa</taxon>
        <taxon>Chordata</taxon>
        <taxon>Craniata</taxon>
        <taxon>Vertebrata</taxon>
        <taxon>Euteleostomi</taxon>
        <taxon>Actinopterygii</taxon>
        <taxon>Neopterygii</taxon>
        <taxon>Teleostei</taxon>
        <taxon>Anguilliformes</taxon>
        <taxon>Anguillidae</taxon>
        <taxon>Anguilla</taxon>
    </lineage>
</organism>
<dbReference type="AlphaFoldDB" id="A0A0E9VCM7"/>
<reference evidence="1" key="1">
    <citation type="submission" date="2014-11" db="EMBL/GenBank/DDBJ databases">
        <authorList>
            <person name="Amaro Gonzalez C."/>
        </authorList>
    </citation>
    <scope>NUCLEOTIDE SEQUENCE</scope>
</reference>
<sequence length="31" mass="3430">MLAILSQLVKTCHYQVATETYLLANKTMSAS</sequence>
<dbReference type="EMBL" id="GBXM01032713">
    <property type="protein sequence ID" value="JAH75864.1"/>
    <property type="molecule type" value="Transcribed_RNA"/>
</dbReference>
<reference evidence="1" key="2">
    <citation type="journal article" date="2015" name="Fish Shellfish Immunol.">
        <title>Early steps in the European eel (Anguilla anguilla)-Vibrio vulnificus interaction in the gills: Role of the RtxA13 toxin.</title>
        <authorList>
            <person name="Callol A."/>
            <person name="Pajuelo D."/>
            <person name="Ebbesson L."/>
            <person name="Teles M."/>
            <person name="MacKenzie S."/>
            <person name="Amaro C."/>
        </authorList>
    </citation>
    <scope>NUCLEOTIDE SEQUENCE</scope>
</reference>
<proteinExistence type="predicted"/>
<name>A0A0E9VCM7_ANGAN</name>